<sequence length="177" mass="19121">MACVCSTASSPKITKPEPTITGRHRAVIDVGFYQLAQRRAEAVLPPLVTKALAAGHRLVIRSQDAALLARLDLALWNFAPDSFLPHGIEAEIEAGRAASQPVLLTAAPLPAANGADCLAQVGDDLPDDFTGLSRVMYLFDADAVETARARWRLVSRSEGLRPIYWRETDGGRFEKAA</sequence>
<name>A0A7C9KGQ4_9SPHN</name>
<dbReference type="PANTHER" id="PTHR38767">
    <property type="entry name" value="DNA POLYMERASE III SUBUNIT CHI"/>
    <property type="match status" value="1"/>
</dbReference>
<dbReference type="GO" id="GO:0003887">
    <property type="term" value="F:DNA-directed DNA polymerase activity"/>
    <property type="evidence" value="ECO:0007669"/>
    <property type="project" value="InterPro"/>
</dbReference>
<proteinExistence type="predicted"/>
<dbReference type="InterPro" id="IPR036768">
    <property type="entry name" value="PolIII_chi_sf"/>
</dbReference>
<keyword evidence="2" id="KW-1185">Reference proteome</keyword>
<dbReference type="GO" id="GO:0006260">
    <property type="term" value="P:DNA replication"/>
    <property type="evidence" value="ECO:0007669"/>
    <property type="project" value="InterPro"/>
</dbReference>
<dbReference type="EMBL" id="WIOL01000001">
    <property type="protein sequence ID" value="MQT16280.1"/>
    <property type="molecule type" value="Genomic_DNA"/>
</dbReference>
<dbReference type="PANTHER" id="PTHR38767:SF1">
    <property type="entry name" value="DNA POLYMERASE III SUBUNIT CHI"/>
    <property type="match status" value="1"/>
</dbReference>
<dbReference type="Gene3D" id="3.40.50.10110">
    <property type="entry name" value="DNA polymerase III subunit chi"/>
    <property type="match status" value="1"/>
</dbReference>
<gene>
    <name evidence="1" type="ORF">F3168_03285</name>
</gene>
<dbReference type="OrthoDB" id="9795973at2"/>
<accession>A0A7C9KGQ4</accession>
<dbReference type="GO" id="GO:0032298">
    <property type="term" value="P:positive regulation of DNA-templated DNA replication initiation"/>
    <property type="evidence" value="ECO:0007669"/>
    <property type="project" value="TreeGrafter"/>
</dbReference>
<reference evidence="1 2" key="1">
    <citation type="submission" date="2019-09" db="EMBL/GenBank/DDBJ databases">
        <title>Polymorphobacter sp. isolated from a lake in China.</title>
        <authorList>
            <person name="Liu Z."/>
        </authorList>
    </citation>
    <scope>NUCLEOTIDE SEQUENCE [LARGE SCALE GENOMIC DNA]</scope>
    <source>
        <strain evidence="1 2">D40P</strain>
    </source>
</reference>
<dbReference type="Pfam" id="PF04364">
    <property type="entry name" value="DNA_pol3_chi"/>
    <property type="match status" value="1"/>
</dbReference>
<dbReference type="SUPFAM" id="SSF102400">
    <property type="entry name" value="DNA polymerase III chi subunit"/>
    <property type="match status" value="1"/>
</dbReference>
<protein>
    <submittedName>
        <fullName evidence="1">DNA polymerase III subunit chi</fullName>
    </submittedName>
</protein>
<dbReference type="AlphaFoldDB" id="A0A7C9KGQ4"/>
<organism evidence="1 2">
    <name type="scientific">Sandarakinorhabdus fusca</name>
    <dbReference type="NCBI Taxonomy" id="1439888"/>
    <lineage>
        <taxon>Bacteria</taxon>
        <taxon>Pseudomonadati</taxon>
        <taxon>Pseudomonadota</taxon>
        <taxon>Alphaproteobacteria</taxon>
        <taxon>Sphingomonadales</taxon>
        <taxon>Sphingosinicellaceae</taxon>
        <taxon>Sandarakinorhabdus</taxon>
    </lineage>
</organism>
<dbReference type="Proteomes" id="UP000481327">
    <property type="component" value="Unassembled WGS sequence"/>
</dbReference>
<dbReference type="GO" id="GO:0003677">
    <property type="term" value="F:DNA binding"/>
    <property type="evidence" value="ECO:0007669"/>
    <property type="project" value="InterPro"/>
</dbReference>
<comment type="caution">
    <text evidence="1">The sequence shown here is derived from an EMBL/GenBank/DDBJ whole genome shotgun (WGS) entry which is preliminary data.</text>
</comment>
<dbReference type="InterPro" id="IPR007459">
    <property type="entry name" value="DNA_pol3_chi"/>
</dbReference>
<evidence type="ECO:0000313" key="2">
    <source>
        <dbReference type="Proteomes" id="UP000481327"/>
    </source>
</evidence>
<evidence type="ECO:0000313" key="1">
    <source>
        <dbReference type="EMBL" id="MQT16280.1"/>
    </source>
</evidence>